<dbReference type="GO" id="GO:0003700">
    <property type="term" value="F:DNA-binding transcription factor activity"/>
    <property type="evidence" value="ECO:0007669"/>
    <property type="project" value="InterPro"/>
</dbReference>
<dbReference type="Pfam" id="PF01047">
    <property type="entry name" value="MarR"/>
    <property type="match status" value="1"/>
</dbReference>
<dbReference type="PATRIC" id="fig|253.9.peg.1739"/>
<reference evidence="3" key="2">
    <citation type="submission" date="2015-09" db="EMBL/GenBank/DDBJ databases">
        <title>Draft genome sequence of a multidrug-resistant Chryseobacterium indologenes isolate from Malaysia.</title>
        <authorList>
            <person name="Yu C.Y."/>
            <person name="Ang G.Y."/>
            <person name="Chan K.-G."/>
        </authorList>
    </citation>
    <scope>NUCLEOTIDE SEQUENCE [LARGE SCALE GENOMIC DNA]</scope>
    <source>
        <strain evidence="3">CI_885</strain>
    </source>
</reference>
<dbReference type="CDD" id="cd00090">
    <property type="entry name" value="HTH_ARSR"/>
    <property type="match status" value="1"/>
</dbReference>
<evidence type="ECO:0000313" key="3">
    <source>
        <dbReference type="Proteomes" id="UP000037953"/>
    </source>
</evidence>
<dbReference type="GO" id="GO:0006950">
    <property type="term" value="P:response to stress"/>
    <property type="evidence" value="ECO:0007669"/>
    <property type="project" value="TreeGrafter"/>
</dbReference>
<dbReference type="SUPFAM" id="SSF46785">
    <property type="entry name" value="Winged helix' DNA-binding domain"/>
    <property type="match status" value="1"/>
</dbReference>
<dbReference type="InterPro" id="IPR039422">
    <property type="entry name" value="MarR/SlyA-like"/>
</dbReference>
<feature type="domain" description="HTH marR-type" evidence="1">
    <location>
        <begin position="9"/>
        <end position="146"/>
    </location>
</feature>
<dbReference type="InterPro" id="IPR011991">
    <property type="entry name" value="ArsR-like_HTH"/>
</dbReference>
<dbReference type="Gene3D" id="1.10.10.10">
    <property type="entry name" value="Winged helix-like DNA-binding domain superfamily/Winged helix DNA-binding domain"/>
    <property type="match status" value="1"/>
</dbReference>
<gene>
    <name evidence="2" type="ORF">AOB46_18915</name>
</gene>
<dbReference type="PANTHER" id="PTHR33164:SF106">
    <property type="entry name" value="TRANSCRIPTIONAL REGULATORY PROTEIN"/>
    <property type="match status" value="1"/>
</dbReference>
<sequence>MSSKKKPEKSELLADLNNLAREFSTGTVVMHQAIAQKAGLVGTDHKYIDLLLQHGSMTAGQLAELSGITTGAVTAMIDRLEKSKLVKRERSADDRRKVVVVLDQEEAFKRIGPAFKAMQKDLEHLYNDFTENELAIIEKYLKAVVEFTNKQIRDLNQKQ</sequence>
<name>A0A0N0ZU05_CHRID</name>
<protein>
    <recommendedName>
        <fullName evidence="1">HTH marR-type domain-containing protein</fullName>
    </recommendedName>
</protein>
<dbReference type="EMBL" id="LJOD01000016">
    <property type="protein sequence ID" value="KPE49657.1"/>
    <property type="molecule type" value="Genomic_DNA"/>
</dbReference>
<dbReference type="SMART" id="SM00347">
    <property type="entry name" value="HTH_MARR"/>
    <property type="match status" value="1"/>
</dbReference>
<dbReference type="PROSITE" id="PS50995">
    <property type="entry name" value="HTH_MARR_2"/>
    <property type="match status" value="1"/>
</dbReference>
<dbReference type="InterPro" id="IPR036390">
    <property type="entry name" value="WH_DNA-bd_sf"/>
</dbReference>
<dbReference type="PRINTS" id="PR00598">
    <property type="entry name" value="HTHMARR"/>
</dbReference>
<dbReference type="PANTHER" id="PTHR33164">
    <property type="entry name" value="TRANSCRIPTIONAL REGULATOR, MARR FAMILY"/>
    <property type="match status" value="1"/>
</dbReference>
<evidence type="ECO:0000259" key="1">
    <source>
        <dbReference type="PROSITE" id="PS50995"/>
    </source>
</evidence>
<evidence type="ECO:0000313" key="2">
    <source>
        <dbReference type="EMBL" id="KPE49657.1"/>
    </source>
</evidence>
<accession>A0A0N0ZU05</accession>
<comment type="caution">
    <text evidence="2">The sequence shown here is derived from an EMBL/GenBank/DDBJ whole genome shotgun (WGS) entry which is preliminary data.</text>
</comment>
<dbReference type="InterPro" id="IPR036388">
    <property type="entry name" value="WH-like_DNA-bd_sf"/>
</dbReference>
<reference evidence="2 3" key="1">
    <citation type="journal article" date="2015" name="Genom Data">
        <title>Draft genome sequence of a multidrug-resistant Chryseobacterium indologenes isolate from Malaysia.</title>
        <authorList>
            <person name="Yu C.Y."/>
            <person name="Ang G.Y."/>
            <person name="Cheng H.J."/>
            <person name="Cheong Y.M."/>
            <person name="Yin W.F."/>
            <person name="Chan K.G."/>
        </authorList>
    </citation>
    <scope>NUCLEOTIDE SEQUENCE [LARGE SCALE GENOMIC DNA]</scope>
    <source>
        <strain evidence="2 3">CI_885</strain>
    </source>
</reference>
<dbReference type="Proteomes" id="UP000037953">
    <property type="component" value="Unassembled WGS sequence"/>
</dbReference>
<dbReference type="RefSeq" id="WP_206542266.1">
    <property type="nucleotide sequence ID" value="NZ_LJOD01000016.1"/>
</dbReference>
<dbReference type="AlphaFoldDB" id="A0A0N0ZU05"/>
<proteinExistence type="predicted"/>
<organism evidence="2 3">
    <name type="scientific">Chryseobacterium indologenes</name>
    <name type="common">Flavobacterium indologenes</name>
    <dbReference type="NCBI Taxonomy" id="253"/>
    <lineage>
        <taxon>Bacteria</taxon>
        <taxon>Pseudomonadati</taxon>
        <taxon>Bacteroidota</taxon>
        <taxon>Flavobacteriia</taxon>
        <taxon>Flavobacteriales</taxon>
        <taxon>Weeksellaceae</taxon>
        <taxon>Chryseobacterium group</taxon>
        <taxon>Chryseobacterium</taxon>
    </lineage>
</organism>
<dbReference type="InterPro" id="IPR000835">
    <property type="entry name" value="HTH_MarR-typ"/>
</dbReference>